<dbReference type="NCBIfam" id="TIGR00460">
    <property type="entry name" value="fmt"/>
    <property type="match status" value="1"/>
</dbReference>
<evidence type="ECO:0000256" key="3">
    <source>
        <dbReference type="ARBA" id="ARBA00022679"/>
    </source>
</evidence>
<dbReference type="Pfam" id="PF00551">
    <property type="entry name" value="Formyl_trans_N"/>
    <property type="match status" value="1"/>
</dbReference>
<dbReference type="InterPro" id="IPR005794">
    <property type="entry name" value="Fmt"/>
</dbReference>
<dbReference type="SUPFAM" id="SSF53328">
    <property type="entry name" value="Formyltransferase"/>
    <property type="match status" value="1"/>
</dbReference>
<dbReference type="EMBL" id="WPAF01000002">
    <property type="protein sequence ID" value="KAF0135040.1"/>
    <property type="molecule type" value="Genomic_DNA"/>
</dbReference>
<dbReference type="Pfam" id="PF02911">
    <property type="entry name" value="Formyl_trans_C"/>
    <property type="match status" value="1"/>
</dbReference>
<comment type="function">
    <text evidence="5">Attaches a formyl group to the free amino group of methionyl-tRNA(fMet). The formyl group appears to play a dual role in the initiator identity of N-formylmethionyl-tRNA by promoting its recognition by IF2 and preventing the misappropriation of this tRNA by the elongation apparatus.</text>
</comment>
<comment type="similarity">
    <text evidence="1 5">Belongs to the Fmt family.</text>
</comment>
<evidence type="ECO:0000256" key="5">
    <source>
        <dbReference type="HAMAP-Rule" id="MF_00182"/>
    </source>
</evidence>
<comment type="caution">
    <text evidence="8">The sequence shown here is derived from an EMBL/GenBank/DDBJ whole genome shotgun (WGS) entry which is preliminary data.</text>
</comment>
<dbReference type="InterPro" id="IPR036477">
    <property type="entry name" value="Formyl_transf_N_sf"/>
</dbReference>
<dbReference type="EC" id="2.1.2.9" evidence="2 5"/>
<evidence type="ECO:0000256" key="4">
    <source>
        <dbReference type="ARBA" id="ARBA00022917"/>
    </source>
</evidence>
<dbReference type="CDD" id="cd08646">
    <property type="entry name" value="FMT_core_Met-tRNA-FMT_N"/>
    <property type="match status" value="1"/>
</dbReference>
<dbReference type="InterPro" id="IPR011034">
    <property type="entry name" value="Formyl_transferase-like_C_sf"/>
</dbReference>
<feature type="domain" description="Formyl transferase N-terminal" evidence="6">
    <location>
        <begin position="3"/>
        <end position="175"/>
    </location>
</feature>
<dbReference type="InterPro" id="IPR002376">
    <property type="entry name" value="Formyl_transf_N"/>
</dbReference>
<dbReference type="PROSITE" id="PS00373">
    <property type="entry name" value="GART"/>
    <property type="match status" value="1"/>
</dbReference>
<gene>
    <name evidence="5" type="primary">fmt</name>
    <name evidence="8" type="ORF">FD145_178</name>
</gene>
<dbReference type="PANTHER" id="PTHR11138">
    <property type="entry name" value="METHIONYL-TRNA FORMYLTRANSFERASE"/>
    <property type="match status" value="1"/>
</dbReference>
<dbReference type="GO" id="GO:0005829">
    <property type="term" value="C:cytosol"/>
    <property type="evidence" value="ECO:0007669"/>
    <property type="project" value="TreeGrafter"/>
</dbReference>
<dbReference type="InterPro" id="IPR001555">
    <property type="entry name" value="GART_AS"/>
</dbReference>
<name>A0A833L245_UNCSA</name>
<keyword evidence="4 5" id="KW-0648">Protein biosynthesis</keyword>
<dbReference type="PANTHER" id="PTHR11138:SF5">
    <property type="entry name" value="METHIONYL-TRNA FORMYLTRANSFERASE, MITOCHONDRIAL"/>
    <property type="match status" value="1"/>
</dbReference>
<dbReference type="CDD" id="cd08704">
    <property type="entry name" value="Met_tRNA_FMT_C"/>
    <property type="match status" value="1"/>
</dbReference>
<dbReference type="GO" id="GO:0004479">
    <property type="term" value="F:methionyl-tRNA formyltransferase activity"/>
    <property type="evidence" value="ECO:0007669"/>
    <property type="project" value="UniProtKB-UniRule"/>
</dbReference>
<accession>A0A833L245</accession>
<keyword evidence="3 5" id="KW-0808">Transferase</keyword>
<protein>
    <recommendedName>
        <fullName evidence="2 5">Methionyl-tRNA formyltransferase</fullName>
        <ecNumber evidence="2 5">2.1.2.9</ecNumber>
    </recommendedName>
</protein>
<evidence type="ECO:0000256" key="2">
    <source>
        <dbReference type="ARBA" id="ARBA00012261"/>
    </source>
</evidence>
<proteinExistence type="inferred from homology"/>
<dbReference type="InterPro" id="IPR044135">
    <property type="entry name" value="Met-tRNA-FMT_C"/>
</dbReference>
<dbReference type="HAMAP" id="MF_00182">
    <property type="entry name" value="Formyl_trans"/>
    <property type="match status" value="1"/>
</dbReference>
<dbReference type="FunFam" id="3.40.50.12230:FF:000001">
    <property type="entry name" value="Methionyl-tRNA formyltransferase"/>
    <property type="match status" value="1"/>
</dbReference>
<reference evidence="8 9" key="1">
    <citation type="submission" date="2019-12" db="EMBL/GenBank/DDBJ databases">
        <authorList>
            <person name="Wolfe R."/>
            <person name="Danczak R."/>
            <person name="Wilkins M."/>
        </authorList>
    </citation>
    <scope>NUCLEOTIDE SEQUENCE [LARGE SCALE GENOMIC DNA]</scope>
    <source>
        <strain evidence="8">X2_MaxBin.013</strain>
    </source>
</reference>
<comment type="catalytic activity">
    <reaction evidence="5">
        <text>L-methionyl-tRNA(fMet) + (6R)-10-formyltetrahydrofolate = N-formyl-L-methionyl-tRNA(fMet) + (6S)-5,6,7,8-tetrahydrofolate + H(+)</text>
        <dbReference type="Rhea" id="RHEA:24380"/>
        <dbReference type="Rhea" id="RHEA-COMP:9952"/>
        <dbReference type="Rhea" id="RHEA-COMP:9953"/>
        <dbReference type="ChEBI" id="CHEBI:15378"/>
        <dbReference type="ChEBI" id="CHEBI:57453"/>
        <dbReference type="ChEBI" id="CHEBI:78530"/>
        <dbReference type="ChEBI" id="CHEBI:78844"/>
        <dbReference type="ChEBI" id="CHEBI:195366"/>
        <dbReference type="EC" id="2.1.2.9"/>
    </reaction>
</comment>
<dbReference type="InterPro" id="IPR005793">
    <property type="entry name" value="Formyl_trans_C"/>
</dbReference>
<dbReference type="Gene3D" id="3.40.50.12230">
    <property type="match status" value="1"/>
</dbReference>
<dbReference type="SUPFAM" id="SSF50486">
    <property type="entry name" value="FMT C-terminal domain-like"/>
    <property type="match status" value="1"/>
</dbReference>
<feature type="binding site" evidence="5">
    <location>
        <begin position="104"/>
        <end position="107"/>
    </location>
    <ligand>
        <name>(6S)-5,6,7,8-tetrahydrofolate</name>
        <dbReference type="ChEBI" id="CHEBI:57453"/>
    </ligand>
</feature>
<dbReference type="Proteomes" id="UP000488506">
    <property type="component" value="Unassembled WGS sequence"/>
</dbReference>
<evidence type="ECO:0000313" key="9">
    <source>
        <dbReference type="Proteomes" id="UP000488506"/>
    </source>
</evidence>
<evidence type="ECO:0000313" key="8">
    <source>
        <dbReference type="EMBL" id="KAF0135040.1"/>
    </source>
</evidence>
<evidence type="ECO:0000259" key="6">
    <source>
        <dbReference type="Pfam" id="PF00551"/>
    </source>
</evidence>
<evidence type="ECO:0000259" key="7">
    <source>
        <dbReference type="Pfam" id="PF02911"/>
    </source>
</evidence>
<feature type="domain" description="Formyl transferase C-terminal" evidence="7">
    <location>
        <begin position="199"/>
        <end position="295"/>
    </location>
</feature>
<organism evidence="8 9">
    <name type="scientific">Candidatus Saganbacteria bacterium</name>
    <dbReference type="NCBI Taxonomy" id="2575572"/>
    <lineage>
        <taxon>Bacteria</taxon>
        <taxon>Bacillati</taxon>
        <taxon>Saganbacteria</taxon>
    </lineage>
</organism>
<evidence type="ECO:0000256" key="1">
    <source>
        <dbReference type="ARBA" id="ARBA00010699"/>
    </source>
</evidence>
<dbReference type="InterPro" id="IPR041711">
    <property type="entry name" value="Met-tRNA-FMT_N"/>
</dbReference>
<sequence>MGTPEHAAYCLNALVEAQEQIICAVTQPNRPKGRNLQVKSSPVKELAEKYHIPVLTPEKVKDQSFIDKIKSFAPDLIIAAAYGKILPKEILNTPKFGSINVHASLLPKYRGAAPVQWAIIKGEAETGITIMQMAESLDTGDIILQDKVAIDPEDTTEALLDKIFKQGAQTLLAAIDQIKKGAAKKTPQNESLATYAPLITKESGEINWKKPAAEINNRIRAMVPWPGAHTFYHGKMLKIFKANPVSISKNFMPGEIIGIKENLTVCCEPGAINLMEVQLEGGRKMPAQEFVRGHRLSVRETLPS</sequence>
<dbReference type="AlphaFoldDB" id="A0A833L245"/>